<feature type="transmembrane region" description="Helical" evidence="1">
    <location>
        <begin position="90"/>
        <end position="112"/>
    </location>
</feature>
<sequence>MAVIRVPSVAVPLPAARPAFRPDVEGLRAVALGCVLLFHAGVPFARGGNVGVDVFFVISGFLITGLLVRELGTTGRVDLPAFYARRARRILPSAGVVLVLTLAGTALLAPALQAGTGRAAVASALQAANWWLLSAGDLHVPLTHYWSLAVEEQFYLVWPVLLLLARRRPLVALGLLSAASYGASVLLTPGHELLAYLGTGTRMWQFGLGAALALLAPRVAGFTAVHPGLTSRVRWAAAGVLASAVVWAGWVDYPGWAALVPTLAAALLIGAGASDPASGPGRLLVWRPVRFCGRISYTWYLWHVPATFFAVTLFPSLDRWPFLLAVELLAGGLAFLMTVLVEDPLRRSRFVASTRRGLVLGAAVTAVSLGAALLAVG</sequence>
<feature type="transmembrane region" description="Helical" evidence="1">
    <location>
        <begin position="256"/>
        <end position="274"/>
    </location>
</feature>
<dbReference type="PANTHER" id="PTHR23028">
    <property type="entry name" value="ACETYLTRANSFERASE"/>
    <property type="match status" value="1"/>
</dbReference>
<accession>A0ABV3P8P7</accession>
<keyword evidence="1" id="KW-0472">Membrane</keyword>
<organism evidence="3 4">
    <name type="scientific">Kineococcus endophyticus</name>
    <dbReference type="NCBI Taxonomy" id="1181883"/>
    <lineage>
        <taxon>Bacteria</taxon>
        <taxon>Bacillati</taxon>
        <taxon>Actinomycetota</taxon>
        <taxon>Actinomycetes</taxon>
        <taxon>Kineosporiales</taxon>
        <taxon>Kineosporiaceae</taxon>
        <taxon>Kineococcus</taxon>
    </lineage>
</organism>
<dbReference type="PANTHER" id="PTHR23028:SF53">
    <property type="entry name" value="ACYL_TRANSF_3 DOMAIN-CONTAINING PROTEIN"/>
    <property type="match status" value="1"/>
</dbReference>
<dbReference type="RefSeq" id="WP_367639123.1">
    <property type="nucleotide sequence ID" value="NZ_JBFNQN010000009.1"/>
</dbReference>
<feature type="transmembrane region" description="Helical" evidence="1">
    <location>
        <begin position="203"/>
        <end position="221"/>
    </location>
</feature>
<feature type="transmembrane region" description="Helical" evidence="1">
    <location>
        <begin position="357"/>
        <end position="376"/>
    </location>
</feature>
<dbReference type="Pfam" id="PF01757">
    <property type="entry name" value="Acyl_transf_3"/>
    <property type="match status" value="1"/>
</dbReference>
<dbReference type="EMBL" id="JBFNQN010000009">
    <property type="protein sequence ID" value="MEW9266000.1"/>
    <property type="molecule type" value="Genomic_DNA"/>
</dbReference>
<feature type="transmembrane region" description="Helical" evidence="1">
    <location>
        <begin position="320"/>
        <end position="341"/>
    </location>
</feature>
<feature type="domain" description="Acyltransferase 3" evidence="2">
    <location>
        <begin position="23"/>
        <end position="337"/>
    </location>
</feature>
<name>A0ABV3P8P7_9ACTN</name>
<evidence type="ECO:0000313" key="3">
    <source>
        <dbReference type="EMBL" id="MEW9266000.1"/>
    </source>
</evidence>
<keyword evidence="3" id="KW-0012">Acyltransferase</keyword>
<keyword evidence="4" id="KW-1185">Reference proteome</keyword>
<dbReference type="Proteomes" id="UP001555826">
    <property type="component" value="Unassembled WGS sequence"/>
</dbReference>
<proteinExistence type="predicted"/>
<dbReference type="GO" id="GO:0016746">
    <property type="term" value="F:acyltransferase activity"/>
    <property type="evidence" value="ECO:0007669"/>
    <property type="project" value="UniProtKB-KW"/>
</dbReference>
<evidence type="ECO:0000313" key="4">
    <source>
        <dbReference type="Proteomes" id="UP001555826"/>
    </source>
</evidence>
<dbReference type="EC" id="2.3.-.-" evidence="3"/>
<evidence type="ECO:0000256" key="1">
    <source>
        <dbReference type="SAM" id="Phobius"/>
    </source>
</evidence>
<keyword evidence="1" id="KW-1133">Transmembrane helix</keyword>
<keyword evidence="3" id="KW-0808">Transferase</keyword>
<feature type="transmembrane region" description="Helical" evidence="1">
    <location>
        <begin position="26"/>
        <end position="44"/>
    </location>
</feature>
<dbReference type="InterPro" id="IPR002656">
    <property type="entry name" value="Acyl_transf_3_dom"/>
</dbReference>
<feature type="transmembrane region" description="Helical" evidence="1">
    <location>
        <begin position="145"/>
        <end position="164"/>
    </location>
</feature>
<dbReference type="InterPro" id="IPR050879">
    <property type="entry name" value="Acyltransferase_3"/>
</dbReference>
<comment type="caution">
    <text evidence="3">The sequence shown here is derived from an EMBL/GenBank/DDBJ whole genome shotgun (WGS) entry which is preliminary data.</text>
</comment>
<gene>
    <name evidence="3" type="ORF">AB1207_14695</name>
</gene>
<evidence type="ECO:0000259" key="2">
    <source>
        <dbReference type="Pfam" id="PF01757"/>
    </source>
</evidence>
<reference evidence="3 4" key="1">
    <citation type="submission" date="2024-07" db="EMBL/GenBank/DDBJ databases">
        <authorList>
            <person name="Thanompreechachai J."/>
            <person name="Duangmal K."/>
        </authorList>
    </citation>
    <scope>NUCLEOTIDE SEQUENCE [LARGE SCALE GENOMIC DNA]</scope>
    <source>
        <strain evidence="3 4">KCTC 19886</strain>
    </source>
</reference>
<keyword evidence="1" id="KW-0812">Transmembrane</keyword>
<feature type="transmembrane region" description="Helical" evidence="1">
    <location>
        <begin position="233"/>
        <end position="250"/>
    </location>
</feature>
<feature type="transmembrane region" description="Helical" evidence="1">
    <location>
        <begin position="171"/>
        <end position="191"/>
    </location>
</feature>
<feature type="transmembrane region" description="Helical" evidence="1">
    <location>
        <begin position="50"/>
        <end position="69"/>
    </location>
</feature>
<feature type="transmembrane region" description="Helical" evidence="1">
    <location>
        <begin position="295"/>
        <end position="314"/>
    </location>
</feature>
<protein>
    <submittedName>
        <fullName evidence="3">Acyltransferase</fullName>
        <ecNumber evidence="3">2.3.-.-</ecNumber>
    </submittedName>
</protein>